<keyword evidence="2" id="KW-1185">Reference proteome</keyword>
<organism evidence="1 2">
    <name type="scientific">Amniculicola lignicola CBS 123094</name>
    <dbReference type="NCBI Taxonomy" id="1392246"/>
    <lineage>
        <taxon>Eukaryota</taxon>
        <taxon>Fungi</taxon>
        <taxon>Dikarya</taxon>
        <taxon>Ascomycota</taxon>
        <taxon>Pezizomycotina</taxon>
        <taxon>Dothideomycetes</taxon>
        <taxon>Pleosporomycetidae</taxon>
        <taxon>Pleosporales</taxon>
        <taxon>Amniculicolaceae</taxon>
        <taxon>Amniculicola</taxon>
    </lineage>
</organism>
<proteinExistence type="predicted"/>
<accession>A0A6A5WQT9</accession>
<dbReference type="Proteomes" id="UP000799779">
    <property type="component" value="Unassembled WGS sequence"/>
</dbReference>
<name>A0A6A5WQT9_9PLEO</name>
<dbReference type="EMBL" id="ML977577">
    <property type="protein sequence ID" value="KAF2002561.1"/>
    <property type="molecule type" value="Genomic_DNA"/>
</dbReference>
<reference evidence="1" key="1">
    <citation type="journal article" date="2020" name="Stud. Mycol.">
        <title>101 Dothideomycetes genomes: a test case for predicting lifestyles and emergence of pathogens.</title>
        <authorList>
            <person name="Haridas S."/>
            <person name="Albert R."/>
            <person name="Binder M."/>
            <person name="Bloem J."/>
            <person name="Labutti K."/>
            <person name="Salamov A."/>
            <person name="Andreopoulos B."/>
            <person name="Baker S."/>
            <person name="Barry K."/>
            <person name="Bills G."/>
            <person name="Bluhm B."/>
            <person name="Cannon C."/>
            <person name="Castanera R."/>
            <person name="Culley D."/>
            <person name="Daum C."/>
            <person name="Ezra D."/>
            <person name="Gonzalez J."/>
            <person name="Henrissat B."/>
            <person name="Kuo A."/>
            <person name="Liang C."/>
            <person name="Lipzen A."/>
            <person name="Lutzoni F."/>
            <person name="Magnuson J."/>
            <person name="Mondo S."/>
            <person name="Nolan M."/>
            <person name="Ohm R."/>
            <person name="Pangilinan J."/>
            <person name="Park H.-J."/>
            <person name="Ramirez L."/>
            <person name="Alfaro M."/>
            <person name="Sun H."/>
            <person name="Tritt A."/>
            <person name="Yoshinaga Y."/>
            <person name="Zwiers L.-H."/>
            <person name="Turgeon B."/>
            <person name="Goodwin S."/>
            <person name="Spatafora J."/>
            <person name="Crous P."/>
            <person name="Grigoriev I."/>
        </authorList>
    </citation>
    <scope>NUCLEOTIDE SEQUENCE</scope>
    <source>
        <strain evidence="1">CBS 123094</strain>
    </source>
</reference>
<evidence type="ECO:0000313" key="1">
    <source>
        <dbReference type="EMBL" id="KAF2002561.1"/>
    </source>
</evidence>
<sequence>METGGSDPSPVASCKQLLRLQLHESGSLHDHFVSVSALTALLCGRAPPLSSARSRLAMAPAATPNTTPSWRPLCAAHSLCTPYMHLPAPLLHLCAPIVSAWGDEVASNIKSSLTGEKATSSITIGGQGNGVRGLAKHHCPPSIFLTTLQAAHRAFPGHQEPLGSHHFPRTFMIPQTLHMGCTTPANKCFGDSFVSAWHYQHASSTTILSKTRTLASHIIALTFCFTFCCTLPGSSRRRVASCMPMHHTPRGCCRTNKAQAANPPATWNEKSRFIKCCP</sequence>
<dbReference type="AlphaFoldDB" id="A0A6A5WQT9"/>
<protein>
    <submittedName>
        <fullName evidence="1">Uncharacterized protein</fullName>
    </submittedName>
</protein>
<evidence type="ECO:0000313" key="2">
    <source>
        <dbReference type="Proteomes" id="UP000799779"/>
    </source>
</evidence>
<gene>
    <name evidence="1" type="ORF">P154DRAFT_574136</name>
</gene>